<dbReference type="InterPro" id="IPR001258">
    <property type="entry name" value="NHL_repeat"/>
</dbReference>
<dbReference type="Gene3D" id="2.120.10.30">
    <property type="entry name" value="TolB, C-terminal domain"/>
    <property type="match status" value="6"/>
</dbReference>
<organism evidence="3 4">
    <name type="scientific">Uliginosibacterium flavum</name>
    <dbReference type="NCBI Taxonomy" id="1396831"/>
    <lineage>
        <taxon>Bacteria</taxon>
        <taxon>Pseudomonadati</taxon>
        <taxon>Pseudomonadota</taxon>
        <taxon>Betaproteobacteria</taxon>
        <taxon>Rhodocyclales</taxon>
        <taxon>Zoogloeaceae</taxon>
        <taxon>Uliginosibacterium</taxon>
    </lineage>
</organism>
<dbReference type="SUPFAM" id="SSF63829">
    <property type="entry name" value="Calcium-dependent phosphotriesterase"/>
    <property type="match status" value="1"/>
</dbReference>
<evidence type="ECO:0000256" key="2">
    <source>
        <dbReference type="SAM" id="MobiDB-lite"/>
    </source>
</evidence>
<accession>A0ABV2THU5</accession>
<sequence length="707" mass="69906">MIGKRVSVAFVGKAVVASAVLALVACGGGGGGGGGGSSSSSSTTGSSGGSSSSGGPAVITNYAAGGSLSLYSGSLGGYGYNNASGSAARFDEPFALARDTNGDIYVADYYDHTIRKVTASGTVSTFAGKPYVAGHVDGSTGNARFNGPAGMAISNGVLYVADVDDQTIRKISGGVVSTLAGLSGISGSADGMTAAARFNSPKGLALDSFGNLFVADSVSHTIRKVSSAGAVSTFAGFAGSMSGSNGTGSSARFASPEALTVDASNNVYVGDYNGIRKITAAGLVTTPVTSSDLSSLGGCNGIIAGLAVDAGGSIYVSTGTRICKVASNGTISFLAGSGNYDVVDGTGASASFYTKGMLINASGDTLYLADRFAVRQLSIATATVSTIAGKGYGDRYGFLDGAVASAKFKQPYGIAADALGRLLVTDSVNFLLRRIEAGTVSSLAGTAGGSGTADGSGTAGRFSSPSSVATDANGNAYVADGNAIRKISAAGAVSTLAGNITTAGTSDGNGTAARFNDPDGLSVDSLGNVFVVEGNSHTIRKITAAGVVTTFCGLAGTSGSTDGNCASARFNRPHDITQDSSGNLYVTDTLNRTVRKITAAGVVTTLAGSAGTAGYIDGPLAASRFTLPTAITIDATGNLYIVDYIDAVVRKISTAGQVTTVVGSSDGRWIAATGSLPGHLNVPNSMAVIGKKLYITDENAVLVADIP</sequence>
<feature type="region of interest" description="Disordered" evidence="2">
    <location>
        <begin position="446"/>
        <end position="466"/>
    </location>
</feature>
<keyword evidence="4" id="KW-1185">Reference proteome</keyword>
<keyword evidence="1" id="KW-0677">Repeat</keyword>
<evidence type="ECO:0000313" key="4">
    <source>
        <dbReference type="Proteomes" id="UP001549691"/>
    </source>
</evidence>
<dbReference type="PROSITE" id="PS51257">
    <property type="entry name" value="PROKAR_LIPOPROTEIN"/>
    <property type="match status" value="1"/>
</dbReference>
<protein>
    <recommendedName>
        <fullName evidence="5">NHL repeat-containing protein</fullName>
    </recommendedName>
</protein>
<evidence type="ECO:0000256" key="1">
    <source>
        <dbReference type="ARBA" id="ARBA00022737"/>
    </source>
</evidence>
<name>A0ABV2THU5_9RHOO</name>
<comment type="caution">
    <text evidence="3">The sequence shown here is derived from an EMBL/GenBank/DDBJ whole genome shotgun (WGS) entry which is preliminary data.</text>
</comment>
<dbReference type="EMBL" id="JBEWZI010000003">
    <property type="protein sequence ID" value="MET7013506.1"/>
    <property type="molecule type" value="Genomic_DNA"/>
</dbReference>
<feature type="compositionally biased region" description="Gly residues" evidence="2">
    <location>
        <begin position="446"/>
        <end position="458"/>
    </location>
</feature>
<gene>
    <name evidence="3" type="ORF">ABXR19_04845</name>
</gene>
<feature type="region of interest" description="Disordered" evidence="2">
    <location>
        <begin position="34"/>
        <end position="53"/>
    </location>
</feature>
<dbReference type="SUPFAM" id="SSF101898">
    <property type="entry name" value="NHL repeat"/>
    <property type="match status" value="1"/>
</dbReference>
<dbReference type="Pfam" id="PF01436">
    <property type="entry name" value="NHL"/>
    <property type="match status" value="1"/>
</dbReference>
<dbReference type="Proteomes" id="UP001549691">
    <property type="component" value="Unassembled WGS sequence"/>
</dbReference>
<dbReference type="RefSeq" id="WP_354599966.1">
    <property type="nucleotide sequence ID" value="NZ_JBEWZI010000003.1"/>
</dbReference>
<evidence type="ECO:0000313" key="3">
    <source>
        <dbReference type="EMBL" id="MET7013506.1"/>
    </source>
</evidence>
<dbReference type="InterPro" id="IPR011042">
    <property type="entry name" value="6-blade_b-propeller_TolB-like"/>
</dbReference>
<dbReference type="PANTHER" id="PTHR13833">
    <property type="match status" value="1"/>
</dbReference>
<dbReference type="PANTHER" id="PTHR13833:SF71">
    <property type="entry name" value="NHL DOMAIN-CONTAINING PROTEIN"/>
    <property type="match status" value="1"/>
</dbReference>
<evidence type="ECO:0008006" key="5">
    <source>
        <dbReference type="Google" id="ProtNLM"/>
    </source>
</evidence>
<proteinExistence type="predicted"/>
<reference evidence="3 4" key="1">
    <citation type="submission" date="2024-07" db="EMBL/GenBank/DDBJ databases">
        <title>Uliginosibacterium flavum JJ3220;KACC:17644.</title>
        <authorList>
            <person name="Kim M.K."/>
        </authorList>
    </citation>
    <scope>NUCLEOTIDE SEQUENCE [LARGE SCALE GENOMIC DNA]</scope>
    <source>
        <strain evidence="3 4">KACC:17644</strain>
    </source>
</reference>